<dbReference type="Proteomes" id="UP001596407">
    <property type="component" value="Unassembled WGS sequence"/>
</dbReference>
<evidence type="ECO:0000313" key="3">
    <source>
        <dbReference type="EMBL" id="MFC7078902.1"/>
    </source>
</evidence>
<name>A0ABD5WID8_9EURY</name>
<feature type="domain" description="XdhC- CoxI" evidence="2">
    <location>
        <begin position="38"/>
        <end position="90"/>
    </location>
</feature>
<dbReference type="EMBL" id="JBHSZH010000001">
    <property type="protein sequence ID" value="MFC7078902.1"/>
    <property type="molecule type" value="Genomic_DNA"/>
</dbReference>
<dbReference type="RefSeq" id="WP_382208454.1">
    <property type="nucleotide sequence ID" value="NZ_JBHSZH010000001.1"/>
</dbReference>
<organism evidence="3 4">
    <name type="scientific">Halorussus caseinilyticus</name>
    <dbReference type="NCBI Taxonomy" id="3034025"/>
    <lineage>
        <taxon>Archaea</taxon>
        <taxon>Methanobacteriati</taxon>
        <taxon>Methanobacteriota</taxon>
        <taxon>Stenosarchaea group</taxon>
        <taxon>Halobacteria</taxon>
        <taxon>Halobacteriales</taxon>
        <taxon>Haladaptataceae</taxon>
        <taxon>Halorussus</taxon>
    </lineage>
</organism>
<dbReference type="AlphaFoldDB" id="A0ABD5WID8"/>
<dbReference type="PANTHER" id="PTHR30388">
    <property type="entry name" value="ALDEHYDE OXIDOREDUCTASE MOLYBDENUM COFACTOR ASSEMBLY PROTEIN"/>
    <property type="match status" value="1"/>
</dbReference>
<feature type="compositionally biased region" description="Low complexity" evidence="1">
    <location>
        <begin position="141"/>
        <end position="207"/>
    </location>
</feature>
<dbReference type="InterPro" id="IPR052698">
    <property type="entry name" value="MoCofactor_Util/Proc"/>
</dbReference>
<sequence>MNDETDAWAASALSVREALRDAADSEVETGTTPDSETGTAVATVVAVEGSAYRRPGAKRVLGDEAVGAITAGCLEGPVADLAERALAEGALCETFDLTGEDESWGFGLGCNGVIDVLVEPADRSFLPALERVAAGERVSCSPSSAATTPTRRSVRGRWSARTGTRRTATLRARTPDSLSATPSPRSPTTCSRRSASGRGSSQWRGGRTPSASRPTAAPRRCSWTDSNPSRNCWSSVTARTCVRSRASLGTLAFG</sequence>
<proteinExistence type="predicted"/>
<evidence type="ECO:0000313" key="4">
    <source>
        <dbReference type="Proteomes" id="UP001596407"/>
    </source>
</evidence>
<gene>
    <name evidence="3" type="ORF">ACFQJ6_00930</name>
</gene>
<comment type="caution">
    <text evidence="3">The sequence shown here is derived from an EMBL/GenBank/DDBJ whole genome shotgun (WGS) entry which is preliminary data.</text>
</comment>
<dbReference type="InterPro" id="IPR003777">
    <property type="entry name" value="XdhC_CoxI"/>
</dbReference>
<keyword evidence="4" id="KW-1185">Reference proteome</keyword>
<evidence type="ECO:0000259" key="2">
    <source>
        <dbReference type="Pfam" id="PF02625"/>
    </source>
</evidence>
<dbReference type="PANTHER" id="PTHR30388:SF6">
    <property type="entry name" value="XANTHINE DEHYDROGENASE SUBUNIT A-RELATED"/>
    <property type="match status" value="1"/>
</dbReference>
<accession>A0ABD5WID8</accession>
<evidence type="ECO:0000256" key="1">
    <source>
        <dbReference type="SAM" id="MobiDB-lite"/>
    </source>
</evidence>
<feature type="region of interest" description="Disordered" evidence="1">
    <location>
        <begin position="137"/>
        <end position="229"/>
    </location>
</feature>
<reference evidence="3 4" key="1">
    <citation type="journal article" date="2019" name="Int. J. Syst. Evol. Microbiol.">
        <title>The Global Catalogue of Microorganisms (GCM) 10K type strain sequencing project: providing services to taxonomists for standard genome sequencing and annotation.</title>
        <authorList>
            <consortium name="The Broad Institute Genomics Platform"/>
            <consortium name="The Broad Institute Genome Sequencing Center for Infectious Disease"/>
            <person name="Wu L."/>
            <person name="Ma J."/>
        </authorList>
    </citation>
    <scope>NUCLEOTIDE SEQUENCE [LARGE SCALE GENOMIC DNA]</scope>
    <source>
        <strain evidence="3 4">DT72</strain>
    </source>
</reference>
<protein>
    <submittedName>
        <fullName evidence="3">XdhC family protein</fullName>
    </submittedName>
</protein>
<dbReference type="Pfam" id="PF02625">
    <property type="entry name" value="XdhC_CoxI"/>
    <property type="match status" value="1"/>
</dbReference>